<name>A0A2I0AL85_9ASPA</name>
<evidence type="ECO:0000313" key="1">
    <source>
        <dbReference type="EMBL" id="PKA56311.1"/>
    </source>
</evidence>
<dbReference type="EMBL" id="KZ451974">
    <property type="protein sequence ID" value="PKA56311.1"/>
    <property type="molecule type" value="Genomic_DNA"/>
</dbReference>
<sequence length="52" mass="5497">MAFAHCSTSTPPPPSTPNAARKCLLVFSESLGIITRGAHHDIVQEGLHLTVS</sequence>
<dbReference type="AlphaFoldDB" id="A0A2I0AL85"/>
<evidence type="ECO:0000313" key="2">
    <source>
        <dbReference type="Proteomes" id="UP000236161"/>
    </source>
</evidence>
<dbReference type="Proteomes" id="UP000236161">
    <property type="component" value="Unassembled WGS sequence"/>
</dbReference>
<organism evidence="1 2">
    <name type="scientific">Apostasia shenzhenica</name>
    <dbReference type="NCBI Taxonomy" id="1088818"/>
    <lineage>
        <taxon>Eukaryota</taxon>
        <taxon>Viridiplantae</taxon>
        <taxon>Streptophyta</taxon>
        <taxon>Embryophyta</taxon>
        <taxon>Tracheophyta</taxon>
        <taxon>Spermatophyta</taxon>
        <taxon>Magnoliopsida</taxon>
        <taxon>Liliopsida</taxon>
        <taxon>Asparagales</taxon>
        <taxon>Orchidaceae</taxon>
        <taxon>Apostasioideae</taxon>
        <taxon>Apostasia</taxon>
    </lineage>
</organism>
<accession>A0A2I0AL85</accession>
<proteinExistence type="predicted"/>
<reference evidence="1 2" key="1">
    <citation type="journal article" date="2017" name="Nature">
        <title>The Apostasia genome and the evolution of orchids.</title>
        <authorList>
            <person name="Zhang G.Q."/>
            <person name="Liu K.W."/>
            <person name="Li Z."/>
            <person name="Lohaus R."/>
            <person name="Hsiao Y.Y."/>
            <person name="Niu S.C."/>
            <person name="Wang J.Y."/>
            <person name="Lin Y.C."/>
            <person name="Xu Q."/>
            <person name="Chen L.J."/>
            <person name="Yoshida K."/>
            <person name="Fujiwara S."/>
            <person name="Wang Z.W."/>
            <person name="Zhang Y.Q."/>
            <person name="Mitsuda N."/>
            <person name="Wang M."/>
            <person name="Liu G.H."/>
            <person name="Pecoraro L."/>
            <person name="Huang H.X."/>
            <person name="Xiao X.J."/>
            <person name="Lin M."/>
            <person name="Wu X.Y."/>
            <person name="Wu W.L."/>
            <person name="Chen Y.Y."/>
            <person name="Chang S.B."/>
            <person name="Sakamoto S."/>
            <person name="Ohme-Takagi M."/>
            <person name="Yagi M."/>
            <person name="Zeng S.J."/>
            <person name="Shen C.Y."/>
            <person name="Yeh C.M."/>
            <person name="Luo Y.B."/>
            <person name="Tsai W.C."/>
            <person name="Van de Peer Y."/>
            <person name="Liu Z.J."/>
        </authorList>
    </citation>
    <scope>NUCLEOTIDE SEQUENCE [LARGE SCALE GENOMIC DNA]</scope>
    <source>
        <strain evidence="2">cv. Shenzhen</strain>
        <tissue evidence="1">Stem</tissue>
    </source>
</reference>
<keyword evidence="2" id="KW-1185">Reference proteome</keyword>
<gene>
    <name evidence="1" type="ORF">AXF42_Ash011241</name>
</gene>
<protein>
    <submittedName>
        <fullName evidence="1">Uncharacterized protein</fullName>
    </submittedName>
</protein>